<keyword evidence="6 11" id="KW-0256">Endoplasmic reticulum</keyword>
<organism evidence="14">
    <name type="scientific">Enterobius vermicularis</name>
    <name type="common">Human pinworm</name>
    <dbReference type="NCBI Taxonomy" id="51028"/>
    <lineage>
        <taxon>Eukaryota</taxon>
        <taxon>Metazoa</taxon>
        <taxon>Ecdysozoa</taxon>
        <taxon>Nematoda</taxon>
        <taxon>Chromadorea</taxon>
        <taxon>Rhabditida</taxon>
        <taxon>Spirurina</taxon>
        <taxon>Oxyuridomorpha</taxon>
        <taxon>Oxyuroidea</taxon>
        <taxon>Oxyuridae</taxon>
        <taxon>Enterobius</taxon>
    </lineage>
</organism>
<evidence type="ECO:0000256" key="11">
    <source>
        <dbReference type="RuleBase" id="RU367023"/>
    </source>
</evidence>
<evidence type="ECO:0000256" key="4">
    <source>
        <dbReference type="ARBA" id="ARBA00022679"/>
    </source>
</evidence>
<dbReference type="PANTHER" id="PTHR12317:SF71">
    <property type="entry name" value="ACYLTRANSFERASE"/>
    <property type="match status" value="1"/>
</dbReference>
<dbReference type="Proteomes" id="UP000274131">
    <property type="component" value="Unassembled WGS sequence"/>
</dbReference>
<keyword evidence="9 11" id="KW-0472">Membrane</keyword>
<dbReference type="GO" id="GO:0004144">
    <property type="term" value="F:diacylglycerol O-acyltransferase activity"/>
    <property type="evidence" value="ECO:0007669"/>
    <property type="project" value="TreeGrafter"/>
</dbReference>
<evidence type="ECO:0000256" key="7">
    <source>
        <dbReference type="ARBA" id="ARBA00022989"/>
    </source>
</evidence>
<dbReference type="STRING" id="51028.A0A0N4VMP6"/>
<dbReference type="GO" id="GO:0005789">
    <property type="term" value="C:endoplasmic reticulum membrane"/>
    <property type="evidence" value="ECO:0007669"/>
    <property type="project" value="UniProtKB-SubCell"/>
</dbReference>
<evidence type="ECO:0000256" key="3">
    <source>
        <dbReference type="ARBA" id="ARBA00022516"/>
    </source>
</evidence>
<evidence type="ECO:0000256" key="2">
    <source>
        <dbReference type="ARBA" id="ARBA00005420"/>
    </source>
</evidence>
<dbReference type="EC" id="2.3.1.-" evidence="11"/>
<protein>
    <recommendedName>
        <fullName evidence="11">Acyltransferase</fullName>
        <ecNumber evidence="11">2.3.1.-</ecNumber>
    </recommendedName>
</protein>
<evidence type="ECO:0000256" key="6">
    <source>
        <dbReference type="ARBA" id="ARBA00022824"/>
    </source>
</evidence>
<evidence type="ECO:0000313" key="14">
    <source>
        <dbReference type="WBParaSite" id="EVEC_0001222301-mRNA-1"/>
    </source>
</evidence>
<dbReference type="Pfam" id="PF03982">
    <property type="entry name" value="DAGAT"/>
    <property type="match status" value="1"/>
</dbReference>
<dbReference type="AlphaFoldDB" id="A0A0N4VMP6"/>
<keyword evidence="4 11" id="KW-0808">Transferase</keyword>
<keyword evidence="10" id="KW-0012">Acyltransferase</keyword>
<dbReference type="WBParaSite" id="EVEC_0001222301-mRNA-1">
    <property type="protein sequence ID" value="EVEC_0001222301-mRNA-1"/>
    <property type="gene ID" value="EVEC_0001222301"/>
</dbReference>
<evidence type="ECO:0000313" key="12">
    <source>
        <dbReference type="EMBL" id="VDD96691.1"/>
    </source>
</evidence>
<sequence length="333" mass="37870">MSQEIPSISEQIPILINLIVDDKRKSAKRFLKQVMELTAVALFLFSSLLVPLYCAILSVIGLFSPLLPVVILYGFLLFHDHKATLKRFGEKIGLRKWYAWQLIANYFPIKIRKTADLPADENYIIGCHPNGLGFFGSFISLCTDNTDFTISFPGIHSTLAVKNESFYIPFQREELMALGIIGMDNESIDQYLKEKAGKAVGIVVDYNADVSQLVSSEHGSHLKDRRDLIRLAFRHGAHLVPMYCSSDSKKSEQSHTNSENWLTETLKLVKNFVSWLPFFVDPNSWDGIFPERKQINCVFGPPISVSKNDDPSPEQVEEIYKRYCDELKKLVDI</sequence>
<evidence type="ECO:0000256" key="1">
    <source>
        <dbReference type="ARBA" id="ARBA00004477"/>
    </source>
</evidence>
<dbReference type="GO" id="GO:0019432">
    <property type="term" value="P:triglyceride biosynthetic process"/>
    <property type="evidence" value="ECO:0007669"/>
    <property type="project" value="TreeGrafter"/>
</dbReference>
<comment type="similarity">
    <text evidence="2 11">Belongs to the diacylglycerol acyltransferase family.</text>
</comment>
<evidence type="ECO:0000256" key="9">
    <source>
        <dbReference type="ARBA" id="ARBA00023136"/>
    </source>
</evidence>
<evidence type="ECO:0000256" key="5">
    <source>
        <dbReference type="ARBA" id="ARBA00022692"/>
    </source>
</evidence>
<comment type="subcellular location">
    <subcellularLocation>
        <location evidence="1 11">Endoplasmic reticulum membrane</location>
        <topology evidence="1 11">Multi-pass membrane protein</topology>
    </subcellularLocation>
</comment>
<dbReference type="EMBL" id="UXUI01012075">
    <property type="protein sequence ID" value="VDD96691.1"/>
    <property type="molecule type" value="Genomic_DNA"/>
</dbReference>
<keyword evidence="8" id="KW-0443">Lipid metabolism</keyword>
<accession>A0A0N4VMP6</accession>
<dbReference type="InterPro" id="IPR007130">
    <property type="entry name" value="DAGAT"/>
</dbReference>
<reference evidence="14" key="1">
    <citation type="submission" date="2017-02" db="UniProtKB">
        <authorList>
            <consortium name="WormBaseParasite"/>
        </authorList>
    </citation>
    <scope>IDENTIFICATION</scope>
</reference>
<proteinExistence type="inferred from homology"/>
<gene>
    <name evidence="12" type="ORF">EVEC_LOCUS11442</name>
</gene>
<evidence type="ECO:0000313" key="13">
    <source>
        <dbReference type="Proteomes" id="UP000274131"/>
    </source>
</evidence>
<reference evidence="12 13" key="2">
    <citation type="submission" date="2018-10" db="EMBL/GenBank/DDBJ databases">
        <authorList>
            <consortium name="Pathogen Informatics"/>
        </authorList>
    </citation>
    <scope>NUCLEOTIDE SEQUENCE [LARGE SCALE GENOMIC DNA]</scope>
</reference>
<feature type="transmembrane region" description="Helical" evidence="11">
    <location>
        <begin position="59"/>
        <end position="78"/>
    </location>
</feature>
<keyword evidence="3" id="KW-0444">Lipid biosynthesis</keyword>
<evidence type="ECO:0000256" key="10">
    <source>
        <dbReference type="ARBA" id="ARBA00023315"/>
    </source>
</evidence>
<feature type="transmembrane region" description="Helical" evidence="11">
    <location>
        <begin position="34"/>
        <end position="53"/>
    </location>
</feature>
<keyword evidence="7 11" id="KW-1133">Transmembrane helix</keyword>
<dbReference type="PANTHER" id="PTHR12317">
    <property type="entry name" value="DIACYLGLYCEROL O-ACYLTRANSFERASE"/>
    <property type="match status" value="1"/>
</dbReference>
<evidence type="ECO:0000256" key="8">
    <source>
        <dbReference type="ARBA" id="ARBA00023098"/>
    </source>
</evidence>
<name>A0A0N4VMP6_ENTVE</name>
<keyword evidence="13" id="KW-1185">Reference proteome</keyword>
<keyword evidence="5 11" id="KW-0812">Transmembrane</keyword>
<dbReference type="OrthoDB" id="264532at2759"/>